<sequence>MKLFVLITLGLFFIAVFGCETSKECKEKEQPICAGTFLSTTKKCVQCGSDVDCSIDSYCSNDLSCRKFSNDNVLGKFCNDDGYDWDTDSIDDYHACGYSSGLFVTWKGVCIDNKCEECIVGNPSSGIAAYHNYVQCYPKKAGSAAGVVRHQKQPPLYPHIGTTPGFFIQSSFSMGMCSIGFILVAIIVMTFLTMKRRK</sequence>
<gene>
    <name evidence="3" type="ORF">M0813_12577</name>
</gene>
<dbReference type="EMBL" id="JAOAOG010000025">
    <property type="protein sequence ID" value="KAJ6254258.1"/>
    <property type="molecule type" value="Genomic_DNA"/>
</dbReference>
<keyword evidence="1" id="KW-0812">Transmembrane</keyword>
<evidence type="ECO:0000256" key="1">
    <source>
        <dbReference type="SAM" id="Phobius"/>
    </source>
</evidence>
<keyword evidence="4" id="KW-1185">Reference proteome</keyword>
<keyword evidence="1" id="KW-0472">Membrane</keyword>
<feature type="chain" id="PRO_5045440228" evidence="2">
    <location>
        <begin position="19"/>
        <end position="198"/>
    </location>
</feature>
<keyword evidence="1" id="KW-1133">Transmembrane helix</keyword>
<comment type="caution">
    <text evidence="3">The sequence shown here is derived from an EMBL/GenBank/DDBJ whole genome shotgun (WGS) entry which is preliminary data.</text>
</comment>
<dbReference type="PROSITE" id="PS51257">
    <property type="entry name" value="PROKAR_LIPOPROTEIN"/>
    <property type="match status" value="1"/>
</dbReference>
<feature type="signal peptide" evidence="2">
    <location>
        <begin position="1"/>
        <end position="18"/>
    </location>
</feature>
<feature type="transmembrane region" description="Helical" evidence="1">
    <location>
        <begin position="172"/>
        <end position="192"/>
    </location>
</feature>
<dbReference type="Proteomes" id="UP001150062">
    <property type="component" value="Unassembled WGS sequence"/>
</dbReference>
<evidence type="ECO:0000313" key="3">
    <source>
        <dbReference type="EMBL" id="KAJ6254258.1"/>
    </source>
</evidence>
<reference evidence="3" key="1">
    <citation type="submission" date="2022-08" db="EMBL/GenBank/DDBJ databases">
        <title>Novel sulfate-reducing endosymbionts in the free-living metamonad Anaeramoeba.</title>
        <authorList>
            <person name="Jerlstrom-Hultqvist J."/>
            <person name="Cepicka I."/>
            <person name="Gallot-Lavallee L."/>
            <person name="Salas-Leiva D."/>
            <person name="Curtis B.A."/>
            <person name="Zahonova K."/>
            <person name="Pipaliya S."/>
            <person name="Dacks J."/>
            <person name="Roger A.J."/>
        </authorList>
    </citation>
    <scope>NUCLEOTIDE SEQUENCE</scope>
    <source>
        <strain evidence="3">Schooner1</strain>
    </source>
</reference>
<keyword evidence="2" id="KW-0732">Signal</keyword>
<evidence type="ECO:0000256" key="2">
    <source>
        <dbReference type="SAM" id="SignalP"/>
    </source>
</evidence>
<name>A0ABQ8ZBJ2_9EUKA</name>
<organism evidence="3 4">
    <name type="scientific">Anaeramoeba flamelloides</name>
    <dbReference type="NCBI Taxonomy" id="1746091"/>
    <lineage>
        <taxon>Eukaryota</taxon>
        <taxon>Metamonada</taxon>
        <taxon>Anaeramoebidae</taxon>
        <taxon>Anaeramoeba</taxon>
    </lineage>
</organism>
<proteinExistence type="predicted"/>
<protein>
    <submittedName>
        <fullName evidence="3">Uncharacterized protein</fullName>
    </submittedName>
</protein>
<accession>A0ABQ8ZBJ2</accession>
<evidence type="ECO:0000313" key="4">
    <source>
        <dbReference type="Proteomes" id="UP001150062"/>
    </source>
</evidence>